<name>G2LPP4_BUCUM</name>
<dbReference type="PATRIC" id="fig|1005057.4.peg.358"/>
<dbReference type="HAMAP" id="MF_00014">
    <property type="entry name" value="Ribosome_mat_RimM"/>
    <property type="match status" value="1"/>
</dbReference>
<dbReference type="GO" id="GO:0006364">
    <property type="term" value="P:rRNA processing"/>
    <property type="evidence" value="ECO:0007669"/>
    <property type="project" value="UniProtKB-UniRule"/>
</dbReference>
<dbReference type="GO" id="GO:0043022">
    <property type="term" value="F:ribosome binding"/>
    <property type="evidence" value="ECO:0007669"/>
    <property type="project" value="InterPro"/>
</dbReference>
<keyword evidence="3 5" id="KW-0698">rRNA processing</keyword>
<comment type="similarity">
    <text evidence="5">Belongs to the RimM family.</text>
</comment>
<dbReference type="NCBIfam" id="TIGR02273">
    <property type="entry name" value="16S_RimM"/>
    <property type="match status" value="1"/>
</dbReference>
<comment type="function">
    <text evidence="5">An accessory protein needed during the final step in the assembly of 30S ribosomal subunit, possibly for assembly of the head region. Essential for efficient processing of 16S rRNA. May be needed both before and after RbfA during the maturation of 16S rRNA. It has affinity for free ribosomal 30S subunits but not for 70S ribosomes.</text>
</comment>
<dbReference type="HOGENOM" id="CLU_077636_1_0_6"/>
<feature type="domain" description="PRC-barrel" evidence="7">
    <location>
        <begin position="98"/>
        <end position="169"/>
    </location>
</feature>
<dbReference type="InterPro" id="IPR002676">
    <property type="entry name" value="RimM_N"/>
</dbReference>
<dbReference type="PANTHER" id="PTHR33692:SF1">
    <property type="entry name" value="RIBOSOME MATURATION FACTOR RIMM"/>
    <property type="match status" value="1"/>
</dbReference>
<feature type="domain" description="RimM N-terminal" evidence="6">
    <location>
        <begin position="10"/>
        <end position="88"/>
    </location>
</feature>
<proteinExistence type="inferred from homology"/>
<dbReference type="GO" id="GO:0042274">
    <property type="term" value="P:ribosomal small subunit biogenesis"/>
    <property type="evidence" value="ECO:0007669"/>
    <property type="project" value="UniProtKB-UniRule"/>
</dbReference>
<evidence type="ECO:0000259" key="7">
    <source>
        <dbReference type="Pfam" id="PF05239"/>
    </source>
</evidence>
<organism evidence="8 9">
    <name type="scientific">Buchnera aphidicola str. Ua</name>
    <name type="common">Uroleucon ambrosiae</name>
    <dbReference type="NCBI Taxonomy" id="1005057"/>
    <lineage>
        <taxon>Bacteria</taxon>
        <taxon>Pseudomonadati</taxon>
        <taxon>Pseudomonadota</taxon>
        <taxon>Gammaproteobacteria</taxon>
        <taxon>Enterobacterales</taxon>
        <taxon>Erwiniaceae</taxon>
        <taxon>Buchnera</taxon>
    </lineage>
</organism>
<dbReference type="AlphaFoldDB" id="G2LPP4"/>
<dbReference type="eggNOG" id="COG0806">
    <property type="taxonomic scope" value="Bacteria"/>
</dbReference>
<dbReference type="GO" id="GO:0005840">
    <property type="term" value="C:ribosome"/>
    <property type="evidence" value="ECO:0007669"/>
    <property type="project" value="InterPro"/>
</dbReference>
<sequence>MDIPIKPLIIGKVGKSYGILGWITVFSFTEKKEKIFSYLPWFFLKEKKWTKIKINNWRKYKKNFIVHIEDISDRSIVKNFTNSYIIINQYTLPLLKDNNYYWNDMLDCKVFNTNNNYIGQVINLIRTNNNDILVIKNKLSPFKKNILIPFIENKIIKNINIHNKLIIVTWN</sequence>
<dbReference type="InterPro" id="IPR009000">
    <property type="entry name" value="Transl_B-barrel_sf"/>
</dbReference>
<keyword evidence="2 5" id="KW-0690">Ribosome biogenesis</keyword>
<dbReference type="EMBL" id="CP002648">
    <property type="protein sequence ID" value="AEO08181.1"/>
    <property type="molecule type" value="Genomic_DNA"/>
</dbReference>
<comment type="subunit">
    <text evidence="5">Binds ribosomal protein uS19.</text>
</comment>
<protein>
    <recommendedName>
        <fullName evidence="5">Ribosome maturation factor RimM</fullName>
    </recommendedName>
</protein>
<evidence type="ECO:0000256" key="1">
    <source>
        <dbReference type="ARBA" id="ARBA00022490"/>
    </source>
</evidence>
<dbReference type="RefSeq" id="WP_014500085.1">
    <property type="nucleotide sequence ID" value="NC_017259.1"/>
</dbReference>
<dbReference type="GO" id="GO:0005737">
    <property type="term" value="C:cytoplasm"/>
    <property type="evidence" value="ECO:0007669"/>
    <property type="project" value="UniProtKB-SubCell"/>
</dbReference>
<evidence type="ECO:0000256" key="2">
    <source>
        <dbReference type="ARBA" id="ARBA00022517"/>
    </source>
</evidence>
<comment type="domain">
    <text evidence="5">The PRC barrel domain binds ribosomal protein uS19.</text>
</comment>
<reference evidence="8 9" key="1">
    <citation type="journal article" date="2011" name="PLoS Genet.">
        <title>Sequence conservation and functional constraint on intergenic spacers in reduced genomes of the obligate symbiont buchnera.</title>
        <authorList>
            <person name="Degnan P.H."/>
            <person name="Ochman H."/>
            <person name="Moran N.A."/>
        </authorList>
    </citation>
    <scope>NUCLEOTIDE SEQUENCE [LARGE SCALE GENOMIC DNA]</scope>
    <source>
        <strain evidence="8 9">Ua</strain>
    </source>
</reference>
<dbReference type="InterPro" id="IPR011961">
    <property type="entry name" value="RimM"/>
</dbReference>
<evidence type="ECO:0000256" key="4">
    <source>
        <dbReference type="ARBA" id="ARBA00023186"/>
    </source>
</evidence>
<evidence type="ECO:0000313" key="9">
    <source>
        <dbReference type="Proteomes" id="UP000006139"/>
    </source>
</evidence>
<evidence type="ECO:0000313" key="8">
    <source>
        <dbReference type="EMBL" id="AEO08181.1"/>
    </source>
</evidence>
<accession>G2LPP4</accession>
<dbReference type="STRING" id="1005057.BUAMB_371"/>
<keyword evidence="1 5" id="KW-0963">Cytoplasm</keyword>
<gene>
    <name evidence="5 8" type="primary">rimM</name>
    <name evidence="8" type="ORF">BUAMB_371</name>
</gene>
<evidence type="ECO:0000259" key="6">
    <source>
        <dbReference type="Pfam" id="PF01782"/>
    </source>
</evidence>
<dbReference type="KEGG" id="buh:BUAMB_371"/>
<evidence type="ECO:0000256" key="5">
    <source>
        <dbReference type="HAMAP-Rule" id="MF_00014"/>
    </source>
</evidence>
<keyword evidence="4 5" id="KW-0143">Chaperone</keyword>
<dbReference type="Gene3D" id="2.30.30.240">
    <property type="entry name" value="PRC-barrel domain"/>
    <property type="match status" value="1"/>
</dbReference>
<dbReference type="InterPro" id="IPR036976">
    <property type="entry name" value="RimM_N_sf"/>
</dbReference>
<evidence type="ECO:0000256" key="3">
    <source>
        <dbReference type="ARBA" id="ARBA00022552"/>
    </source>
</evidence>
<dbReference type="Proteomes" id="UP000006139">
    <property type="component" value="Chromosome"/>
</dbReference>
<dbReference type="SUPFAM" id="SSF50447">
    <property type="entry name" value="Translation proteins"/>
    <property type="match status" value="1"/>
</dbReference>
<dbReference type="PANTHER" id="PTHR33692">
    <property type="entry name" value="RIBOSOME MATURATION FACTOR RIMM"/>
    <property type="match status" value="1"/>
</dbReference>
<dbReference type="InterPro" id="IPR011033">
    <property type="entry name" value="PRC_barrel-like_sf"/>
</dbReference>
<dbReference type="InterPro" id="IPR027275">
    <property type="entry name" value="PRC-brl_dom"/>
</dbReference>
<dbReference type="Pfam" id="PF05239">
    <property type="entry name" value="PRC"/>
    <property type="match status" value="1"/>
</dbReference>
<comment type="subcellular location">
    <subcellularLocation>
        <location evidence="5">Cytoplasm</location>
    </subcellularLocation>
</comment>
<dbReference type="Gene3D" id="2.40.30.60">
    <property type="entry name" value="RimM"/>
    <property type="match status" value="1"/>
</dbReference>
<dbReference type="SUPFAM" id="SSF50346">
    <property type="entry name" value="PRC-barrel domain"/>
    <property type="match status" value="1"/>
</dbReference>
<dbReference type="Pfam" id="PF01782">
    <property type="entry name" value="RimM"/>
    <property type="match status" value="1"/>
</dbReference>